<keyword evidence="2" id="KW-1185">Reference proteome</keyword>
<reference evidence="1" key="1">
    <citation type="submission" date="2021-01" db="EMBL/GenBank/DDBJ databases">
        <authorList>
            <consortium name="Genoscope - CEA"/>
            <person name="William W."/>
        </authorList>
    </citation>
    <scope>NUCLEOTIDE SEQUENCE</scope>
</reference>
<evidence type="ECO:0000313" key="1">
    <source>
        <dbReference type="EMBL" id="CAD8155921.1"/>
    </source>
</evidence>
<gene>
    <name evidence="1" type="ORF">POCTA_138.1.T0310200</name>
</gene>
<accession>A0A8S1TPE0</accession>
<comment type="caution">
    <text evidence="1">The sequence shown here is derived from an EMBL/GenBank/DDBJ whole genome shotgun (WGS) entry which is preliminary data.</text>
</comment>
<dbReference type="Proteomes" id="UP000683925">
    <property type="component" value="Unassembled WGS sequence"/>
</dbReference>
<dbReference type="EMBL" id="CAJJDP010000031">
    <property type="protein sequence ID" value="CAD8155921.1"/>
    <property type="molecule type" value="Genomic_DNA"/>
</dbReference>
<proteinExistence type="predicted"/>
<protein>
    <submittedName>
        <fullName evidence="1">Uncharacterized protein</fullName>
    </submittedName>
</protein>
<name>A0A8S1TPE0_PAROT</name>
<dbReference type="AlphaFoldDB" id="A0A8S1TPE0"/>
<sequence length="126" mass="14896">MYLDHSVLYILHQQLTDNQNQVRFLHKYQKDQKFLDILCQLIKDNQDSDLAAFVIGSAVSDFQQIKKLIDQILININFIKLQKNLLKYVVTYKVVSSNRIIHNQNNCYFRVSKVHLKLSDILVFKV</sequence>
<evidence type="ECO:0000313" key="2">
    <source>
        <dbReference type="Proteomes" id="UP000683925"/>
    </source>
</evidence>
<organism evidence="1 2">
    <name type="scientific">Paramecium octaurelia</name>
    <dbReference type="NCBI Taxonomy" id="43137"/>
    <lineage>
        <taxon>Eukaryota</taxon>
        <taxon>Sar</taxon>
        <taxon>Alveolata</taxon>
        <taxon>Ciliophora</taxon>
        <taxon>Intramacronucleata</taxon>
        <taxon>Oligohymenophorea</taxon>
        <taxon>Peniculida</taxon>
        <taxon>Parameciidae</taxon>
        <taxon>Paramecium</taxon>
    </lineage>
</organism>